<protein>
    <submittedName>
        <fullName evidence="2">Uncharacterized protein</fullName>
    </submittedName>
</protein>
<dbReference type="EMBL" id="JASBNA010000066">
    <property type="protein sequence ID" value="KAK7678840.1"/>
    <property type="molecule type" value="Genomic_DNA"/>
</dbReference>
<name>A0AAW0FBQ1_9APHY</name>
<sequence length="76" mass="9129">MNVYEKAEILGSDWYEFNGEYNADFMEFIKVINPEDYPNNEESFSIFGEHDTISEHYRSPDYDLHSGEQQLIRKRE</sequence>
<evidence type="ECO:0000313" key="3">
    <source>
        <dbReference type="Proteomes" id="UP001385951"/>
    </source>
</evidence>
<gene>
    <name evidence="2" type="ORF">QCA50_018142</name>
</gene>
<keyword evidence="3" id="KW-1185">Reference proteome</keyword>
<accession>A0AAW0FBQ1</accession>
<organism evidence="2 3">
    <name type="scientific">Cerrena zonata</name>
    <dbReference type="NCBI Taxonomy" id="2478898"/>
    <lineage>
        <taxon>Eukaryota</taxon>
        <taxon>Fungi</taxon>
        <taxon>Dikarya</taxon>
        <taxon>Basidiomycota</taxon>
        <taxon>Agaricomycotina</taxon>
        <taxon>Agaricomycetes</taxon>
        <taxon>Polyporales</taxon>
        <taxon>Cerrenaceae</taxon>
        <taxon>Cerrena</taxon>
    </lineage>
</organism>
<evidence type="ECO:0000313" key="2">
    <source>
        <dbReference type="EMBL" id="KAK7678840.1"/>
    </source>
</evidence>
<proteinExistence type="predicted"/>
<evidence type="ECO:0000256" key="1">
    <source>
        <dbReference type="SAM" id="MobiDB-lite"/>
    </source>
</evidence>
<dbReference type="AlphaFoldDB" id="A0AAW0FBQ1"/>
<comment type="caution">
    <text evidence="2">The sequence shown here is derived from an EMBL/GenBank/DDBJ whole genome shotgun (WGS) entry which is preliminary data.</text>
</comment>
<dbReference type="Proteomes" id="UP001385951">
    <property type="component" value="Unassembled WGS sequence"/>
</dbReference>
<feature type="region of interest" description="Disordered" evidence="1">
    <location>
        <begin position="57"/>
        <end position="76"/>
    </location>
</feature>
<reference evidence="2 3" key="1">
    <citation type="submission" date="2022-09" db="EMBL/GenBank/DDBJ databases">
        <authorList>
            <person name="Palmer J.M."/>
        </authorList>
    </citation>
    <scope>NUCLEOTIDE SEQUENCE [LARGE SCALE GENOMIC DNA]</scope>
    <source>
        <strain evidence="2 3">DSM 7382</strain>
    </source>
</reference>